<organism evidence="3 4">
    <name type="scientific">Marinobacter xestospongiae</name>
    <dbReference type="NCBI Taxonomy" id="994319"/>
    <lineage>
        <taxon>Bacteria</taxon>
        <taxon>Pseudomonadati</taxon>
        <taxon>Pseudomonadota</taxon>
        <taxon>Gammaproteobacteria</taxon>
        <taxon>Pseudomonadales</taxon>
        <taxon>Marinobacteraceae</taxon>
        <taxon>Marinobacter</taxon>
    </lineage>
</organism>
<evidence type="ECO:0000256" key="1">
    <source>
        <dbReference type="SAM" id="SignalP"/>
    </source>
</evidence>
<dbReference type="InterPro" id="IPR038678">
    <property type="entry name" value="Spondin_N_sf"/>
</dbReference>
<dbReference type="Pfam" id="PF06468">
    <property type="entry name" value="Spond_N"/>
    <property type="match status" value="1"/>
</dbReference>
<sequence length="235" mass="23403">MKLTRAVTTGLAILGLTPALVQAADLTVTIENLTRGVYFTPLAVAAHPEGSQLFQTGQPASTQIQAMAEGGDISGLAGQLSSLGATQANNPAGGLLAPGASATASLNTDGTANTQLSVTAMLLPTNDGFVALNAIDIPTTPGTYSFYANAYDAGTEGNDEVRGSGSPGEAGFPVPPPLEPVVGTGGTGITAAAEGFVHIHRGALGDGDLGAGPSDIDSGSHRWLNPVARITVTVN</sequence>
<comment type="caution">
    <text evidence="3">The sequence shown here is derived from an EMBL/GenBank/DDBJ whole genome shotgun (WGS) entry which is preliminary data.</text>
</comment>
<feature type="signal peptide" evidence="1">
    <location>
        <begin position="1"/>
        <end position="23"/>
    </location>
</feature>
<evidence type="ECO:0000313" key="3">
    <source>
        <dbReference type="EMBL" id="MDV2080786.1"/>
    </source>
</evidence>
<keyword evidence="1" id="KW-0732">Signal</keyword>
<feature type="chain" id="PRO_5045332147" evidence="1">
    <location>
        <begin position="24"/>
        <end position="235"/>
    </location>
</feature>
<dbReference type="EMBL" id="JAWIIJ010000019">
    <property type="protein sequence ID" value="MDV2080786.1"/>
    <property type="molecule type" value="Genomic_DNA"/>
</dbReference>
<feature type="domain" description="Spondin" evidence="2">
    <location>
        <begin position="38"/>
        <end position="156"/>
    </location>
</feature>
<dbReference type="NCBIfam" id="NF038123">
    <property type="entry name" value="NF038123_dom"/>
    <property type="match status" value="1"/>
</dbReference>
<evidence type="ECO:0000259" key="2">
    <source>
        <dbReference type="Pfam" id="PF06468"/>
    </source>
</evidence>
<dbReference type="Gene3D" id="2.60.40.2130">
    <property type="entry name" value="F-spondin domain"/>
    <property type="match status" value="1"/>
</dbReference>
<accession>A0ABU3W2M9</accession>
<dbReference type="InterPro" id="IPR009465">
    <property type="entry name" value="Spondin_N"/>
</dbReference>
<dbReference type="Proteomes" id="UP001269819">
    <property type="component" value="Unassembled WGS sequence"/>
</dbReference>
<reference evidence="3 4" key="1">
    <citation type="submission" date="2023-10" db="EMBL/GenBank/DDBJ databases">
        <title>Characteristics and mechanism of a salt-tolerant marine origin heterotrophic nitrifying- aerobic denitrifying bacteria Marinobacter xestospongiae HN1.</title>
        <authorList>
            <person name="Qi R."/>
        </authorList>
    </citation>
    <scope>NUCLEOTIDE SEQUENCE [LARGE SCALE GENOMIC DNA]</scope>
    <source>
        <strain evidence="3 4">HN1</strain>
    </source>
</reference>
<name>A0ABU3W2M9_9GAMM</name>
<keyword evidence="4" id="KW-1185">Reference proteome</keyword>
<protein>
    <submittedName>
        <fullName evidence="3">Spondin domain-containing protein</fullName>
    </submittedName>
</protein>
<proteinExistence type="predicted"/>
<dbReference type="RefSeq" id="WP_316975142.1">
    <property type="nucleotide sequence ID" value="NZ_JAWIIJ010000019.1"/>
</dbReference>
<gene>
    <name evidence="3" type="ORF">RYS15_19035</name>
</gene>
<evidence type="ECO:0000313" key="4">
    <source>
        <dbReference type="Proteomes" id="UP001269819"/>
    </source>
</evidence>